<dbReference type="EMBL" id="QYRT01000010">
    <property type="protein sequence ID" value="TIH37805.1"/>
    <property type="molecule type" value="Genomic_DNA"/>
</dbReference>
<proteinExistence type="predicted"/>
<dbReference type="PANTHER" id="PTHR46401:SF9">
    <property type="entry name" value="MANNOSYLTRANSFERASE A"/>
    <property type="match status" value="1"/>
</dbReference>
<dbReference type="Gene3D" id="3.40.50.2000">
    <property type="entry name" value="Glycogen Phosphorylase B"/>
    <property type="match status" value="1"/>
</dbReference>
<dbReference type="OrthoDB" id="9801609at2"/>
<sequence length="493" mass="53567">MSLDDDWKKNLATLITQFGGVPHGSTHAELTAELASALDTNPTWSNIWLTWATLRAELPFENDVVTFRRHVKLSGAAAALRDLRPRADSTIFGYSATVEIVTDAILVDVHDTSGTDKISGIQRVVRETVGRWVGHHEITLLAWTENRSSLRRLTPEETARIHPAVREDGDDSESAKLVPVHNDRQPAPIVIPNGGLLIVPELSAEGGRALRLLALARFSGTRTAYIGYDQVPVTSGETASEGIASHFPLYLDAVAYSERVLTISESTAVEFRAWKNALAASGRTGPEVQAVFLSGDSLLPTDDDITQTRALLKIDATPMVLVVGSHEPRKNHLSVLQAARSLWRRGLKFQLVFIGGAGWNSAAFENLTRSMRDDGYPLTVVKAATDALLSSSYRLADVSVFTSFHEGFGLPIVESLRAGTPVIASNVGSMQEIADRYAGVTTIDPHSDDALESALERFLTDHAFADAERAAIAANSFVTWDDYAAVLWNLFTG</sequence>
<dbReference type="RefSeq" id="WP_136641625.1">
    <property type="nucleotide sequence ID" value="NZ_QYRT01000010.1"/>
</dbReference>
<gene>
    <name evidence="3" type="ORF">D4765_07270</name>
</gene>
<dbReference type="PANTHER" id="PTHR46401">
    <property type="entry name" value="GLYCOSYLTRANSFERASE WBBK-RELATED"/>
    <property type="match status" value="1"/>
</dbReference>
<evidence type="ECO:0000313" key="3">
    <source>
        <dbReference type="EMBL" id="TIH37805.1"/>
    </source>
</evidence>
<dbReference type="Proteomes" id="UP000306192">
    <property type="component" value="Unassembled WGS sequence"/>
</dbReference>
<reference evidence="3 4" key="1">
    <citation type="journal article" date="2019" name="Microorganisms">
        <title>Systematic Affiliation and Genome Analysis of Subtercola vilae DB165(T) with Particular Emphasis on Cold Adaptation of an Isolate from a High-Altitude Cold Volcano Lake.</title>
        <authorList>
            <person name="Villalobos A.S."/>
            <person name="Wiese J."/>
            <person name="Imhoff J.F."/>
            <person name="Dorador C."/>
            <person name="Keller A."/>
            <person name="Hentschel U."/>
        </authorList>
    </citation>
    <scope>NUCLEOTIDE SEQUENCE [LARGE SCALE GENOMIC DNA]</scope>
    <source>
        <strain evidence="3 4">DB165</strain>
    </source>
</reference>
<dbReference type="SUPFAM" id="SSF53756">
    <property type="entry name" value="UDP-Glycosyltransferase/glycogen phosphorylase"/>
    <property type="match status" value="1"/>
</dbReference>
<protein>
    <submittedName>
        <fullName evidence="3">Glycosyltransferase family 1 protein</fullName>
    </submittedName>
</protein>
<keyword evidence="1 3" id="KW-0808">Transferase</keyword>
<dbReference type="GO" id="GO:0016757">
    <property type="term" value="F:glycosyltransferase activity"/>
    <property type="evidence" value="ECO:0007669"/>
    <property type="project" value="InterPro"/>
</dbReference>
<dbReference type="InterPro" id="IPR001296">
    <property type="entry name" value="Glyco_trans_1"/>
</dbReference>
<feature type="domain" description="Glycosyl transferase family 1" evidence="2">
    <location>
        <begin position="310"/>
        <end position="465"/>
    </location>
</feature>
<dbReference type="Pfam" id="PF00534">
    <property type="entry name" value="Glycos_transf_1"/>
    <property type="match status" value="1"/>
</dbReference>
<organism evidence="3 4">
    <name type="scientific">Subtercola vilae</name>
    <dbReference type="NCBI Taxonomy" id="2056433"/>
    <lineage>
        <taxon>Bacteria</taxon>
        <taxon>Bacillati</taxon>
        <taxon>Actinomycetota</taxon>
        <taxon>Actinomycetes</taxon>
        <taxon>Micrococcales</taxon>
        <taxon>Microbacteriaceae</taxon>
        <taxon>Subtercola</taxon>
    </lineage>
</organism>
<dbReference type="AlphaFoldDB" id="A0A4T2C101"/>
<comment type="caution">
    <text evidence="3">The sequence shown here is derived from an EMBL/GenBank/DDBJ whole genome shotgun (WGS) entry which is preliminary data.</text>
</comment>
<accession>A0A4T2C101</accession>
<name>A0A4T2C101_9MICO</name>
<keyword evidence="4" id="KW-1185">Reference proteome</keyword>
<evidence type="ECO:0000259" key="2">
    <source>
        <dbReference type="Pfam" id="PF00534"/>
    </source>
</evidence>
<evidence type="ECO:0000313" key="4">
    <source>
        <dbReference type="Proteomes" id="UP000306192"/>
    </source>
</evidence>
<evidence type="ECO:0000256" key="1">
    <source>
        <dbReference type="ARBA" id="ARBA00022679"/>
    </source>
</evidence>